<name>A0A061EET6_THECC</name>
<protein>
    <recommendedName>
        <fullName evidence="3">Ubiquitin-like protease family profile domain-containing protein</fullName>
    </recommendedName>
</protein>
<keyword evidence="2" id="KW-1185">Reference proteome</keyword>
<dbReference type="Gene3D" id="3.40.395.10">
    <property type="entry name" value="Adenoviral Proteinase, Chain A"/>
    <property type="match status" value="1"/>
</dbReference>
<evidence type="ECO:0000313" key="2">
    <source>
        <dbReference type="Proteomes" id="UP000026915"/>
    </source>
</evidence>
<dbReference type="EMBL" id="CM001882">
    <property type="protein sequence ID" value="EOY03446.1"/>
    <property type="molecule type" value="Genomic_DNA"/>
</dbReference>
<sequence>MGGYWVVAKIDLVKWMIKVVDSTRTSDAKDNRVRAAQMTPLTTMTPIICHQADYFNRTCLNTQDLTRMPLEIHLPKAKVHRQNDNVNCCMFITGYIDDILQSE</sequence>
<organism evidence="1 2">
    <name type="scientific">Theobroma cacao</name>
    <name type="common">Cacao</name>
    <name type="synonym">Cocoa</name>
    <dbReference type="NCBI Taxonomy" id="3641"/>
    <lineage>
        <taxon>Eukaryota</taxon>
        <taxon>Viridiplantae</taxon>
        <taxon>Streptophyta</taxon>
        <taxon>Embryophyta</taxon>
        <taxon>Tracheophyta</taxon>
        <taxon>Spermatophyta</taxon>
        <taxon>Magnoliopsida</taxon>
        <taxon>eudicotyledons</taxon>
        <taxon>Gunneridae</taxon>
        <taxon>Pentapetalae</taxon>
        <taxon>rosids</taxon>
        <taxon>malvids</taxon>
        <taxon>Malvales</taxon>
        <taxon>Malvaceae</taxon>
        <taxon>Byttnerioideae</taxon>
        <taxon>Theobroma</taxon>
    </lineage>
</organism>
<dbReference type="InParanoid" id="A0A061EET6"/>
<evidence type="ECO:0008006" key="3">
    <source>
        <dbReference type="Google" id="ProtNLM"/>
    </source>
</evidence>
<proteinExistence type="predicted"/>
<reference evidence="1 2" key="1">
    <citation type="journal article" date="2013" name="Genome Biol.">
        <title>The genome sequence of the most widely cultivated cacao type and its use to identify candidate genes regulating pod color.</title>
        <authorList>
            <person name="Motamayor J.C."/>
            <person name="Mockaitis K."/>
            <person name="Schmutz J."/>
            <person name="Haiminen N."/>
            <person name="Iii D.L."/>
            <person name="Cornejo O."/>
            <person name="Findley S.D."/>
            <person name="Zheng P."/>
            <person name="Utro F."/>
            <person name="Royaert S."/>
            <person name="Saski C."/>
            <person name="Jenkins J."/>
            <person name="Podicheti R."/>
            <person name="Zhao M."/>
            <person name="Scheffler B.E."/>
            <person name="Stack J.C."/>
            <person name="Feltus F.A."/>
            <person name="Mustiga G.M."/>
            <person name="Amores F."/>
            <person name="Phillips W."/>
            <person name="Marelli J.P."/>
            <person name="May G.D."/>
            <person name="Shapiro H."/>
            <person name="Ma J."/>
            <person name="Bustamante C.D."/>
            <person name="Schnell R.J."/>
            <person name="Main D."/>
            <person name="Gilbert D."/>
            <person name="Parida L."/>
            <person name="Kuhn D.N."/>
        </authorList>
    </citation>
    <scope>NUCLEOTIDE SEQUENCE [LARGE SCALE GENOMIC DNA]</scope>
    <source>
        <strain evidence="2">cv. Matina 1-6</strain>
    </source>
</reference>
<dbReference type="Proteomes" id="UP000026915">
    <property type="component" value="Chromosome 4"/>
</dbReference>
<dbReference type="Gramene" id="EOY03446">
    <property type="protein sequence ID" value="EOY03446"/>
    <property type="gene ID" value="TCM_018518"/>
</dbReference>
<gene>
    <name evidence="1" type="ORF">TCM_018518</name>
</gene>
<accession>A0A061EET6</accession>
<dbReference type="HOGENOM" id="CLU_178863_0_0_1"/>
<evidence type="ECO:0000313" key="1">
    <source>
        <dbReference type="EMBL" id="EOY03446.1"/>
    </source>
</evidence>
<dbReference type="AlphaFoldDB" id="A0A061EET6"/>